<dbReference type="SMART" id="SM00345">
    <property type="entry name" value="HTH_GNTR"/>
    <property type="match status" value="1"/>
</dbReference>
<dbReference type="SUPFAM" id="SSF46785">
    <property type="entry name" value="Winged helix' DNA-binding domain"/>
    <property type="match status" value="1"/>
</dbReference>
<dbReference type="InterPro" id="IPR036390">
    <property type="entry name" value="WH_DNA-bd_sf"/>
</dbReference>
<dbReference type="PANTHER" id="PTHR43537:SF24">
    <property type="entry name" value="GLUCONATE OPERON TRANSCRIPTIONAL REPRESSOR"/>
    <property type="match status" value="1"/>
</dbReference>
<dbReference type="Pfam" id="PF07729">
    <property type="entry name" value="FCD"/>
    <property type="match status" value="1"/>
</dbReference>
<dbReference type="PANTHER" id="PTHR43537">
    <property type="entry name" value="TRANSCRIPTIONAL REGULATOR, GNTR FAMILY"/>
    <property type="match status" value="1"/>
</dbReference>
<dbReference type="SMART" id="SM00895">
    <property type="entry name" value="FCD"/>
    <property type="match status" value="1"/>
</dbReference>
<dbReference type="Proteomes" id="UP000584642">
    <property type="component" value="Unassembled WGS sequence"/>
</dbReference>
<dbReference type="InterPro" id="IPR036388">
    <property type="entry name" value="WH-like_DNA-bd_sf"/>
</dbReference>
<keyword evidence="3" id="KW-0804">Transcription</keyword>
<keyword evidence="2" id="KW-0238">DNA-binding</keyword>
<dbReference type="Gene3D" id="1.10.10.10">
    <property type="entry name" value="Winged helix-like DNA-binding domain superfamily/Winged helix DNA-binding domain"/>
    <property type="match status" value="1"/>
</dbReference>
<dbReference type="Pfam" id="PF00392">
    <property type="entry name" value="GntR"/>
    <property type="match status" value="1"/>
</dbReference>
<proteinExistence type="predicted"/>
<comment type="caution">
    <text evidence="5">The sequence shown here is derived from an EMBL/GenBank/DDBJ whole genome shotgun (WGS) entry which is preliminary data.</text>
</comment>
<organism evidence="5 6">
    <name type="scientific">Azospirillum oleiclasticum</name>
    <dbReference type="NCBI Taxonomy" id="2735135"/>
    <lineage>
        <taxon>Bacteria</taxon>
        <taxon>Pseudomonadati</taxon>
        <taxon>Pseudomonadota</taxon>
        <taxon>Alphaproteobacteria</taxon>
        <taxon>Rhodospirillales</taxon>
        <taxon>Azospirillaceae</taxon>
        <taxon>Azospirillum</taxon>
    </lineage>
</organism>
<dbReference type="Gene3D" id="1.20.120.530">
    <property type="entry name" value="GntR ligand-binding domain-like"/>
    <property type="match status" value="1"/>
</dbReference>
<dbReference type="InterPro" id="IPR008920">
    <property type="entry name" value="TF_FadR/GntR_C"/>
</dbReference>
<dbReference type="SUPFAM" id="SSF48008">
    <property type="entry name" value="GntR ligand-binding domain-like"/>
    <property type="match status" value="1"/>
</dbReference>
<reference evidence="5 6" key="1">
    <citation type="submission" date="2020-05" db="EMBL/GenBank/DDBJ databases">
        <title>Azospirillum oleiclasticum sp. nov, a nitrogen-fixing and heavy crude oil-emulsifying bacterium isolated from the crude oil of Yumen Oilfield.</title>
        <authorList>
            <person name="Wu D."/>
            <person name="Cai M."/>
            <person name="Zhang X."/>
        </authorList>
    </citation>
    <scope>NUCLEOTIDE SEQUENCE [LARGE SCALE GENOMIC DNA]</scope>
    <source>
        <strain evidence="5 6">ROY-1-1-2</strain>
    </source>
</reference>
<protein>
    <submittedName>
        <fullName evidence="5">GntR family transcriptional regulator</fullName>
    </submittedName>
</protein>
<dbReference type="InterPro" id="IPR000524">
    <property type="entry name" value="Tscrpt_reg_HTH_GntR"/>
</dbReference>
<keyword evidence="6" id="KW-1185">Reference proteome</keyword>
<dbReference type="PROSITE" id="PS50949">
    <property type="entry name" value="HTH_GNTR"/>
    <property type="match status" value="1"/>
</dbReference>
<dbReference type="PRINTS" id="PR00035">
    <property type="entry name" value="HTHGNTR"/>
</dbReference>
<evidence type="ECO:0000256" key="3">
    <source>
        <dbReference type="ARBA" id="ARBA00023163"/>
    </source>
</evidence>
<accession>A0ABX2TIS7</accession>
<dbReference type="EMBL" id="JABFDB010000034">
    <property type="protein sequence ID" value="NYZ24039.1"/>
    <property type="molecule type" value="Genomic_DNA"/>
</dbReference>
<feature type="domain" description="HTH gntR-type" evidence="4">
    <location>
        <begin position="10"/>
        <end position="77"/>
    </location>
</feature>
<sequence length="214" mass="23949">MDEHSGAESGKLAEGAYRSVLGDIIRCVLPGGTVIQERKLAQALGVSRSPMRDALNRLEGEGLLVRLTERLLTVRVITLEDYLHSLDVRALIEPQAASLATPRVMDEELERIDATLRAIEAADAPTREQHWAFDELLHGTLADRSGNPFLAKTIREMRRYTEIFERQTVPARISPGAADHRALVDALRERRPERVKSAMATHIRNVRKRTLAGF</sequence>
<dbReference type="RefSeq" id="WP_180285816.1">
    <property type="nucleotide sequence ID" value="NZ_JABFDB010000034.1"/>
</dbReference>
<gene>
    <name evidence="5" type="ORF">HND93_30415</name>
</gene>
<name>A0ABX2TIS7_9PROT</name>
<evidence type="ECO:0000256" key="1">
    <source>
        <dbReference type="ARBA" id="ARBA00023015"/>
    </source>
</evidence>
<keyword evidence="1" id="KW-0805">Transcription regulation</keyword>
<evidence type="ECO:0000259" key="4">
    <source>
        <dbReference type="PROSITE" id="PS50949"/>
    </source>
</evidence>
<dbReference type="InterPro" id="IPR011711">
    <property type="entry name" value="GntR_C"/>
</dbReference>
<evidence type="ECO:0000256" key="2">
    <source>
        <dbReference type="ARBA" id="ARBA00023125"/>
    </source>
</evidence>
<evidence type="ECO:0000313" key="6">
    <source>
        <dbReference type="Proteomes" id="UP000584642"/>
    </source>
</evidence>
<evidence type="ECO:0000313" key="5">
    <source>
        <dbReference type="EMBL" id="NYZ24039.1"/>
    </source>
</evidence>